<dbReference type="InterPro" id="IPR011009">
    <property type="entry name" value="Kinase-like_dom_sf"/>
</dbReference>
<proteinExistence type="predicted"/>
<reference evidence="3" key="1">
    <citation type="submission" date="2022-11" db="UniProtKB">
        <authorList>
            <consortium name="WormBaseParasite"/>
        </authorList>
    </citation>
    <scope>IDENTIFICATION</scope>
</reference>
<dbReference type="GO" id="GO:0004672">
    <property type="term" value="F:protein kinase activity"/>
    <property type="evidence" value="ECO:0007669"/>
    <property type="project" value="InterPro"/>
</dbReference>
<dbReference type="InterPro" id="IPR001245">
    <property type="entry name" value="Ser-Thr/Tyr_kinase_cat_dom"/>
</dbReference>
<accession>A0A914Z226</accession>
<dbReference type="Gene3D" id="1.10.510.10">
    <property type="entry name" value="Transferase(Phosphotransferase) domain 1"/>
    <property type="match status" value="1"/>
</dbReference>
<protein>
    <submittedName>
        <fullName evidence="3">Protein kinase domain-containing protein</fullName>
    </submittedName>
</protein>
<sequence>MSSGKRKTGTKTHTAMELLDSKFNATNCEATDIWSFGVTIWEIFNETEQIPYKDILKRVTEVTLLDYFYAKNHLETTYWPPKETSDALVTAESYMKRCLVHRQEFRPSFDKLWHLFETMLPEGQRLKCNDEKCEKSFSDFDSN</sequence>
<dbReference type="InterPro" id="IPR000719">
    <property type="entry name" value="Prot_kinase_dom"/>
</dbReference>
<evidence type="ECO:0000259" key="1">
    <source>
        <dbReference type="PROSITE" id="PS50011"/>
    </source>
</evidence>
<dbReference type="GO" id="GO:0005524">
    <property type="term" value="F:ATP binding"/>
    <property type="evidence" value="ECO:0007669"/>
    <property type="project" value="InterPro"/>
</dbReference>
<name>A0A914Z226_9BILA</name>
<organism evidence="2 3">
    <name type="scientific">Panagrolaimus superbus</name>
    <dbReference type="NCBI Taxonomy" id="310955"/>
    <lineage>
        <taxon>Eukaryota</taxon>
        <taxon>Metazoa</taxon>
        <taxon>Ecdysozoa</taxon>
        <taxon>Nematoda</taxon>
        <taxon>Chromadorea</taxon>
        <taxon>Rhabditida</taxon>
        <taxon>Tylenchina</taxon>
        <taxon>Panagrolaimomorpha</taxon>
        <taxon>Panagrolaimoidea</taxon>
        <taxon>Panagrolaimidae</taxon>
        <taxon>Panagrolaimus</taxon>
    </lineage>
</organism>
<dbReference type="Proteomes" id="UP000887577">
    <property type="component" value="Unplaced"/>
</dbReference>
<keyword evidence="2" id="KW-1185">Reference proteome</keyword>
<evidence type="ECO:0000313" key="2">
    <source>
        <dbReference type="Proteomes" id="UP000887577"/>
    </source>
</evidence>
<dbReference type="AlphaFoldDB" id="A0A914Z226"/>
<dbReference type="WBParaSite" id="PSU_v2.g6758.t1">
    <property type="protein sequence ID" value="PSU_v2.g6758.t1"/>
    <property type="gene ID" value="PSU_v2.g6758"/>
</dbReference>
<dbReference type="SUPFAM" id="SSF56112">
    <property type="entry name" value="Protein kinase-like (PK-like)"/>
    <property type="match status" value="1"/>
</dbReference>
<evidence type="ECO:0000313" key="3">
    <source>
        <dbReference type="WBParaSite" id="PSU_v2.g6758.t1"/>
    </source>
</evidence>
<feature type="domain" description="Protein kinase" evidence="1">
    <location>
        <begin position="1"/>
        <end position="117"/>
    </location>
</feature>
<dbReference type="Pfam" id="PF07714">
    <property type="entry name" value="PK_Tyr_Ser-Thr"/>
    <property type="match status" value="1"/>
</dbReference>
<dbReference type="PROSITE" id="PS50011">
    <property type="entry name" value="PROTEIN_KINASE_DOM"/>
    <property type="match status" value="1"/>
</dbReference>